<proteinExistence type="predicted"/>
<dbReference type="Gene3D" id="1.20.1270.360">
    <property type="match status" value="1"/>
</dbReference>
<accession>A0ABN3Z9L1</accession>
<dbReference type="CDD" id="cd08026">
    <property type="entry name" value="DUF326"/>
    <property type="match status" value="1"/>
</dbReference>
<keyword evidence="2" id="KW-1185">Reference proteome</keyword>
<dbReference type="RefSeq" id="WP_003327684.1">
    <property type="nucleotide sequence ID" value="NC_014639.1"/>
</dbReference>
<dbReference type="InterPro" id="IPR005560">
    <property type="entry name" value="Csp_YhjQ"/>
</dbReference>
<name>A0ABN3Z9L1_BACA1</name>
<sequence>MTQHAETCLEACVSCIEAFNTCFSRCLIEQAHHDLSGCIRLDRECADMCELAAKAMQTDSPFMKQICALCADVCEACGTECQKHDHGHCQACAKACIACAAECRKMAA</sequence>
<evidence type="ECO:0000313" key="2">
    <source>
        <dbReference type="Proteomes" id="UP000006867"/>
    </source>
</evidence>
<organism evidence="1 2">
    <name type="scientific">Bacillus atrophaeus (strain 1942)</name>
    <dbReference type="NCBI Taxonomy" id="720555"/>
    <lineage>
        <taxon>Bacteria</taxon>
        <taxon>Bacillati</taxon>
        <taxon>Bacillota</taxon>
        <taxon>Bacilli</taxon>
        <taxon>Bacillales</taxon>
        <taxon>Bacillaceae</taxon>
        <taxon>Bacillus</taxon>
    </lineage>
</organism>
<dbReference type="Proteomes" id="UP000006867">
    <property type="component" value="Chromosome"/>
</dbReference>
<protein>
    <submittedName>
        <fullName evidence="1">Ferredoxin</fullName>
    </submittedName>
</protein>
<evidence type="ECO:0000313" key="1">
    <source>
        <dbReference type="EMBL" id="ADP31538.1"/>
    </source>
</evidence>
<dbReference type="EMBL" id="CP002207">
    <property type="protein sequence ID" value="ADP31538.1"/>
    <property type="molecule type" value="Genomic_DNA"/>
</dbReference>
<reference evidence="1 2" key="1">
    <citation type="journal article" date="2011" name="Front. Microbiol.">
        <title>Genomic signatures of strain selection and enhancement in Bacillus atrophaeus var. globigii, a historical biowarfare simulant.</title>
        <authorList>
            <person name="Gibbons H.S."/>
            <person name="Broomall S.M."/>
            <person name="McNew L.A."/>
            <person name="Daligault H."/>
            <person name="Chapman C."/>
            <person name="Bruce D."/>
            <person name="Karavis M."/>
            <person name="Krepps M."/>
            <person name="McGregor P.A."/>
            <person name="Hong C."/>
            <person name="Park K.H."/>
            <person name="Akmal A."/>
            <person name="Feldman A."/>
            <person name="Lin J.S."/>
            <person name="Chang W.E."/>
            <person name="Higgs B.W."/>
            <person name="Demirev P."/>
            <person name="Lindquist J."/>
            <person name="Liem A."/>
            <person name="Fochler E."/>
            <person name="Read T.D."/>
            <person name="Tapia R."/>
            <person name="Johnson S."/>
            <person name="Bishop-Lilly K.A."/>
            <person name="Detter C."/>
            <person name="Han C."/>
            <person name="Sozhamannan S."/>
            <person name="Rosenzweig C.N."/>
            <person name="Skowronski E.W."/>
        </authorList>
    </citation>
    <scope>NUCLEOTIDE SEQUENCE [LARGE SCALE GENOMIC DNA]</scope>
    <source>
        <strain evidence="1 2">1942</strain>
    </source>
</reference>
<dbReference type="PANTHER" id="PTHR37310:SF1">
    <property type="entry name" value="CYTOPLASMIC PROTEIN"/>
    <property type="match status" value="1"/>
</dbReference>
<dbReference type="InterPro" id="IPR044543">
    <property type="entry name" value="YHJQ-like"/>
</dbReference>
<dbReference type="PANTHER" id="PTHR37310">
    <property type="entry name" value="CYTOPLASMIC PROTEIN-RELATED"/>
    <property type="match status" value="1"/>
</dbReference>
<gene>
    <name evidence="1" type="ordered locus">BATR1942_02910</name>
</gene>
<dbReference type="Pfam" id="PF03860">
    <property type="entry name" value="Csp"/>
    <property type="match status" value="1"/>
</dbReference>